<dbReference type="Pfam" id="PF03995">
    <property type="entry name" value="Inhibitor_I36"/>
    <property type="match status" value="1"/>
</dbReference>
<dbReference type="Pfam" id="PF22184">
    <property type="entry name" value="CBM_56"/>
    <property type="match status" value="1"/>
</dbReference>
<dbReference type="Gene3D" id="2.60.20.10">
    <property type="entry name" value="Crystallins"/>
    <property type="match status" value="1"/>
</dbReference>
<keyword evidence="2" id="KW-0677">Repeat</keyword>
<dbReference type="InterPro" id="IPR042517">
    <property type="entry name" value="Glyco_hydro_64_N_2"/>
</dbReference>
<comment type="caution">
    <text evidence="6">The sequence shown here is derived from an EMBL/GenBank/DDBJ whole genome shotgun (WGS) entry which is preliminary data.</text>
</comment>
<dbReference type="InterPro" id="IPR037398">
    <property type="entry name" value="Glyco_hydro_64_fam"/>
</dbReference>
<dbReference type="PANTHER" id="PTHR38165:SF1">
    <property type="entry name" value="GLUCANASE B"/>
    <property type="match status" value="1"/>
</dbReference>
<dbReference type="InterPro" id="IPR001064">
    <property type="entry name" value="Beta/gamma_crystallin"/>
</dbReference>
<dbReference type="InterPro" id="IPR047569">
    <property type="entry name" value="CBM56"/>
</dbReference>
<dbReference type="RefSeq" id="WP_386822274.1">
    <property type="nucleotide sequence ID" value="NZ_JBHTIF010000001.1"/>
</dbReference>
<dbReference type="Gene3D" id="3.30.920.50">
    <property type="entry name" value="Beta-1,3-glucanase, C-terminal domain"/>
    <property type="match status" value="1"/>
</dbReference>
<evidence type="ECO:0000256" key="1">
    <source>
        <dbReference type="ARBA" id="ARBA00009646"/>
    </source>
</evidence>
<dbReference type="InterPro" id="IPR032477">
    <property type="entry name" value="Glyco_hydro_64"/>
</dbReference>
<gene>
    <name evidence="6" type="ORF">ACFQ0E_03315</name>
</gene>
<evidence type="ECO:0000256" key="3">
    <source>
        <dbReference type="SAM" id="SignalP"/>
    </source>
</evidence>
<dbReference type="InterPro" id="IPR037176">
    <property type="entry name" value="Osmotin/thaumatin-like_sf"/>
</dbReference>
<keyword evidence="3" id="KW-0732">Signal</keyword>
<dbReference type="Gene3D" id="2.60.110.10">
    <property type="entry name" value="Thaumatin"/>
    <property type="match status" value="1"/>
</dbReference>
<dbReference type="PROSITE" id="PS52006">
    <property type="entry name" value="GH64"/>
    <property type="match status" value="1"/>
</dbReference>
<accession>A0ABW2Y7V2</accession>
<feature type="domain" description="GH64" evidence="5">
    <location>
        <begin position="206"/>
        <end position="589"/>
    </location>
</feature>
<dbReference type="CDD" id="cd09214">
    <property type="entry name" value="GH64-like"/>
    <property type="match status" value="1"/>
</dbReference>
<dbReference type="EMBL" id="JBHTIF010000001">
    <property type="protein sequence ID" value="MFD0724622.1"/>
    <property type="molecule type" value="Genomic_DNA"/>
</dbReference>
<feature type="signal peptide" evidence="3">
    <location>
        <begin position="1"/>
        <end position="25"/>
    </location>
</feature>
<dbReference type="InterPro" id="IPR011024">
    <property type="entry name" value="G_crystallin-like"/>
</dbReference>
<name>A0ABW2Y7V2_9GAMM</name>
<dbReference type="Pfam" id="PF16483">
    <property type="entry name" value="Glyco_hydro_64"/>
    <property type="match status" value="1"/>
</dbReference>
<evidence type="ECO:0000259" key="4">
    <source>
        <dbReference type="PROSITE" id="PS52005"/>
    </source>
</evidence>
<feature type="domain" description="CBM56" evidence="4">
    <location>
        <begin position="22"/>
        <end position="110"/>
    </location>
</feature>
<evidence type="ECO:0000313" key="6">
    <source>
        <dbReference type="EMBL" id="MFD0724622.1"/>
    </source>
</evidence>
<reference evidence="7" key="1">
    <citation type="journal article" date="2019" name="Int. J. Syst. Evol. Microbiol.">
        <title>The Global Catalogue of Microorganisms (GCM) 10K type strain sequencing project: providing services to taxonomists for standard genome sequencing and annotation.</title>
        <authorList>
            <consortium name="The Broad Institute Genomics Platform"/>
            <consortium name="The Broad Institute Genome Sequencing Center for Infectious Disease"/>
            <person name="Wu L."/>
            <person name="Ma J."/>
        </authorList>
    </citation>
    <scope>NUCLEOTIDE SEQUENCE [LARGE SCALE GENOMIC DNA]</scope>
    <source>
        <strain evidence="7">CCUG 55585</strain>
    </source>
</reference>
<dbReference type="PROSITE" id="PS52005">
    <property type="entry name" value="CBM56"/>
    <property type="match status" value="1"/>
</dbReference>
<proteinExistence type="inferred from homology"/>
<dbReference type="PANTHER" id="PTHR38165">
    <property type="match status" value="1"/>
</dbReference>
<dbReference type="Proteomes" id="UP001597110">
    <property type="component" value="Unassembled WGS sequence"/>
</dbReference>
<sequence>MHRTIRTWLAGWTLLLAVLGFQAHAQEYTRGVDVSGSTATIWFKPNVTIQWVDVHYTLAGGGQQNFRMGYNSAAARYERAVSPVASGQVLNSSFTYGDPGRDTPWFSNTIGSGTTPTGRVCFYENINYGGASLCSDVDSSWIGTAWNDRASSMKVVAGYQAQLFRDVNYGGGTVTVSGNVPDLGAQGFNDAVSSFKVVPVTGGTWNERTTFVVQNLTRGRWTNAQVYYAIIGKSWQTGQFVWINAAGQQVPMSDADNGALVKNGERYSNYFHRVSDLPQVTIAPINSARILLSVGSPMYIKVVRDGNGNIGYAGANIENPTDPNLDVYFDFGEMAILPKSMGNPGIYVNTTRVDHFGFPLRLRVQGLNGYDRTVGERIDTLTRDDVISRFVARVPTPFKPLGQAPYTPYRVIAPAHANFGSGKPNAGYLQPYIDQVWARYRNEDLVFTLPNLGTFRGRITGDTFRFTGGNENGVFYINGKPDTQMVFLGNGLLNDARNAAPQHIGTQLQIQAQVAAALNRHVIESPANWYNRNAFYPAGSLANWYAKFWHDSDIAYDYLAYGFSYDDVGDHSPSLHTSAPTTVTYSIGW</sequence>
<dbReference type="SMART" id="SM00247">
    <property type="entry name" value="XTALbg"/>
    <property type="match status" value="1"/>
</dbReference>
<evidence type="ECO:0000259" key="5">
    <source>
        <dbReference type="PROSITE" id="PS52006"/>
    </source>
</evidence>
<evidence type="ECO:0000313" key="7">
    <source>
        <dbReference type="Proteomes" id="UP001597110"/>
    </source>
</evidence>
<feature type="chain" id="PRO_5046479192" evidence="3">
    <location>
        <begin position="26"/>
        <end position="589"/>
    </location>
</feature>
<protein>
    <submittedName>
        <fullName evidence="6">Beta-1,3-glucanase family protein</fullName>
    </submittedName>
</protein>
<evidence type="ECO:0000256" key="2">
    <source>
        <dbReference type="ARBA" id="ARBA00022737"/>
    </source>
</evidence>
<dbReference type="SUPFAM" id="SSF49695">
    <property type="entry name" value="gamma-Crystallin-like"/>
    <property type="match status" value="1"/>
</dbReference>
<comment type="similarity">
    <text evidence="1">Belongs to the beta/gamma-crystallin family.</text>
</comment>
<organism evidence="6 7">
    <name type="scientific">Lysobacter brunescens</name>
    <dbReference type="NCBI Taxonomy" id="262323"/>
    <lineage>
        <taxon>Bacteria</taxon>
        <taxon>Pseudomonadati</taxon>
        <taxon>Pseudomonadota</taxon>
        <taxon>Gammaproteobacteria</taxon>
        <taxon>Lysobacterales</taxon>
        <taxon>Lysobacteraceae</taxon>
        <taxon>Lysobacter</taxon>
    </lineage>
</organism>
<keyword evidence="7" id="KW-1185">Reference proteome</keyword>